<evidence type="ECO:0000259" key="1">
    <source>
        <dbReference type="Pfam" id="PF00753"/>
    </source>
</evidence>
<name>A0ABW9V265_9BURK</name>
<dbReference type="InterPro" id="IPR001279">
    <property type="entry name" value="Metallo-B-lactamas"/>
</dbReference>
<dbReference type="Proteomes" id="UP000449678">
    <property type="component" value="Unassembled WGS sequence"/>
</dbReference>
<dbReference type="InterPro" id="IPR036866">
    <property type="entry name" value="RibonucZ/Hydroxyglut_hydro"/>
</dbReference>
<dbReference type="InterPro" id="IPR052159">
    <property type="entry name" value="Competence_DNA_uptake"/>
</dbReference>
<sequence>MENSQTFKLTVIPAGHGDCFLVQCGQFNLLIDSGPSSADIRLRAHALLVKALGRRQVIDLAIVTHYDDDHIGGMVHMLRSQSVKVERLLFNSPKLIQRFIDERTREEVRITAADACEISELLPPCNDTVITAGAQLKLFGERVILDVLSPLEDDIVHYGASMIASLRREGNIGALGRDPVICPTRNQLLAYPNPSKSDNSAANCLSLAFRLTFAGHKILFLGDSWPSRVSQSLPGDAVHTFDLVVVSHHGSQYNSTLELYKKVAAPDYLVSTDGRRHPDIETFARIVKTAGERDLTFHFSETNDALTAMFKESDLKRRFPEQGVPLVFDFSAAKNRK</sequence>
<dbReference type="EMBL" id="WWCO01000001">
    <property type="protein sequence ID" value="MYM32843.1"/>
    <property type="molecule type" value="Genomic_DNA"/>
</dbReference>
<dbReference type="SUPFAM" id="SSF56281">
    <property type="entry name" value="Metallo-hydrolase/oxidoreductase"/>
    <property type="match status" value="1"/>
</dbReference>
<evidence type="ECO:0000313" key="2">
    <source>
        <dbReference type="EMBL" id="MYM32843.1"/>
    </source>
</evidence>
<accession>A0ABW9V265</accession>
<comment type="caution">
    <text evidence="2">The sequence shown here is derived from an EMBL/GenBank/DDBJ whole genome shotgun (WGS) entry which is preliminary data.</text>
</comment>
<keyword evidence="3" id="KW-1185">Reference proteome</keyword>
<organism evidence="2 3">
    <name type="scientific">Duganella lactea</name>
    <dbReference type="NCBI Taxonomy" id="2692173"/>
    <lineage>
        <taxon>Bacteria</taxon>
        <taxon>Pseudomonadati</taxon>
        <taxon>Pseudomonadota</taxon>
        <taxon>Betaproteobacteria</taxon>
        <taxon>Burkholderiales</taxon>
        <taxon>Oxalobacteraceae</taxon>
        <taxon>Telluria group</taxon>
        <taxon>Duganella</taxon>
    </lineage>
</organism>
<dbReference type="Pfam" id="PF00753">
    <property type="entry name" value="Lactamase_B"/>
    <property type="match status" value="1"/>
</dbReference>
<evidence type="ECO:0000313" key="3">
    <source>
        <dbReference type="Proteomes" id="UP000449678"/>
    </source>
</evidence>
<proteinExistence type="predicted"/>
<dbReference type="Gene3D" id="3.60.15.10">
    <property type="entry name" value="Ribonuclease Z/Hydroxyacylglutathione hydrolase-like"/>
    <property type="match status" value="1"/>
</dbReference>
<dbReference type="PANTHER" id="PTHR30619">
    <property type="entry name" value="DNA INTERNALIZATION/COMPETENCE PROTEIN COMEC/REC2"/>
    <property type="match status" value="1"/>
</dbReference>
<feature type="domain" description="Metallo-beta-lactamase" evidence="1">
    <location>
        <begin position="14"/>
        <end position="84"/>
    </location>
</feature>
<reference evidence="2 3" key="1">
    <citation type="submission" date="2019-12" db="EMBL/GenBank/DDBJ databases">
        <title>Novel species isolated from a subtropical stream in China.</title>
        <authorList>
            <person name="Lu H."/>
        </authorList>
    </citation>
    <scope>NUCLEOTIDE SEQUENCE [LARGE SCALE GENOMIC DNA]</scope>
    <source>
        <strain evidence="2 3">FT94W</strain>
    </source>
</reference>
<protein>
    <submittedName>
        <fullName evidence="2">MBL fold metallo-hydrolase</fullName>
    </submittedName>
</protein>
<dbReference type="RefSeq" id="WP_160988265.1">
    <property type="nucleotide sequence ID" value="NZ_WWCO01000001.1"/>
</dbReference>
<dbReference type="PANTHER" id="PTHR30619:SF1">
    <property type="entry name" value="RECOMBINATION PROTEIN 2"/>
    <property type="match status" value="1"/>
</dbReference>
<gene>
    <name evidence="2" type="ORF">GTP38_00565</name>
</gene>